<dbReference type="EMBL" id="UINC01058807">
    <property type="protein sequence ID" value="SVB81488.1"/>
    <property type="molecule type" value="Genomic_DNA"/>
</dbReference>
<accession>A0A382H2H9</accession>
<proteinExistence type="predicted"/>
<keyword evidence="1" id="KW-1133">Transmembrane helix</keyword>
<gene>
    <name evidence="2" type="ORF">METZ01_LOCUS234342</name>
</gene>
<feature type="transmembrane region" description="Helical" evidence="1">
    <location>
        <begin position="59"/>
        <end position="81"/>
    </location>
</feature>
<dbReference type="Pfam" id="PF23837">
    <property type="entry name" value="DUF7207"/>
    <property type="match status" value="1"/>
</dbReference>
<evidence type="ECO:0000313" key="2">
    <source>
        <dbReference type="EMBL" id="SVB81488.1"/>
    </source>
</evidence>
<organism evidence="2">
    <name type="scientific">marine metagenome</name>
    <dbReference type="NCBI Taxonomy" id="408172"/>
    <lineage>
        <taxon>unclassified sequences</taxon>
        <taxon>metagenomes</taxon>
        <taxon>ecological metagenomes</taxon>
    </lineage>
</organism>
<sequence>MSDFQKLTPDNIMMFAMKHYDNPSCVDRKEFLDDMKRFKYLKRLFRKYDTADVLKVRLILNHIIVLANVFGVDASSTLLFFKIEKKHWSTLKTFLVYLHYMPENDMKDIATDVKVLKELRDI</sequence>
<protein>
    <submittedName>
        <fullName evidence="2">Uncharacterized protein</fullName>
    </submittedName>
</protein>
<keyword evidence="1" id="KW-0472">Membrane</keyword>
<name>A0A382H2H9_9ZZZZ</name>
<dbReference type="InterPro" id="IPR055631">
    <property type="entry name" value="DUF7207"/>
</dbReference>
<dbReference type="AlphaFoldDB" id="A0A382H2H9"/>
<reference evidence="2" key="1">
    <citation type="submission" date="2018-05" db="EMBL/GenBank/DDBJ databases">
        <authorList>
            <person name="Lanie J.A."/>
            <person name="Ng W.-L."/>
            <person name="Kazmierczak K.M."/>
            <person name="Andrzejewski T.M."/>
            <person name="Davidsen T.M."/>
            <person name="Wayne K.J."/>
            <person name="Tettelin H."/>
            <person name="Glass J.I."/>
            <person name="Rusch D."/>
            <person name="Podicherti R."/>
            <person name="Tsui H.-C.T."/>
            <person name="Winkler M.E."/>
        </authorList>
    </citation>
    <scope>NUCLEOTIDE SEQUENCE</scope>
</reference>
<evidence type="ECO:0000256" key="1">
    <source>
        <dbReference type="SAM" id="Phobius"/>
    </source>
</evidence>
<keyword evidence="1" id="KW-0812">Transmembrane</keyword>